<evidence type="ECO:0000313" key="3">
    <source>
        <dbReference type="Proteomes" id="UP001519887"/>
    </source>
</evidence>
<name>A0ABS7CGK0_9BACL</name>
<accession>A0ABS7CGK0</accession>
<dbReference type="InterPro" id="IPR032506">
    <property type="entry name" value="SGSH_C"/>
</dbReference>
<dbReference type="Gene3D" id="3.40.720.10">
    <property type="entry name" value="Alkaline Phosphatase, subunit A"/>
    <property type="match status" value="1"/>
</dbReference>
<dbReference type="SUPFAM" id="SSF53649">
    <property type="entry name" value="Alkaline phosphatase-like"/>
    <property type="match status" value="1"/>
</dbReference>
<dbReference type="InterPro" id="IPR017850">
    <property type="entry name" value="Alkaline_phosphatase_core_sf"/>
</dbReference>
<keyword evidence="3" id="KW-1185">Reference proteome</keyword>
<feature type="non-terminal residue" evidence="2">
    <location>
        <position position="1"/>
    </location>
</feature>
<dbReference type="Proteomes" id="UP001519887">
    <property type="component" value="Unassembled WGS sequence"/>
</dbReference>
<feature type="domain" description="N-sulphoglucosamine sulphohydrolase C-terminal" evidence="1">
    <location>
        <begin position="11"/>
        <end position="108"/>
    </location>
</feature>
<dbReference type="EMBL" id="JAHZIK010001990">
    <property type="protein sequence ID" value="MBW7460058.1"/>
    <property type="molecule type" value="Genomic_DNA"/>
</dbReference>
<dbReference type="Pfam" id="PF16347">
    <property type="entry name" value="SGSH_C"/>
    <property type="match status" value="1"/>
</dbReference>
<protein>
    <recommendedName>
        <fullName evidence="1">N-sulphoglucosamine sulphohydrolase C-terminal domain-containing protein</fullName>
    </recommendedName>
</protein>
<evidence type="ECO:0000313" key="2">
    <source>
        <dbReference type="EMBL" id="MBW7460058.1"/>
    </source>
</evidence>
<dbReference type="PANTHER" id="PTHR46615:SF1">
    <property type="entry name" value="ARYLSULFATASE K"/>
    <property type="match status" value="1"/>
</dbReference>
<evidence type="ECO:0000259" key="1">
    <source>
        <dbReference type="Pfam" id="PF16347"/>
    </source>
</evidence>
<organism evidence="2 3">
    <name type="scientific">Paenibacillus sepulcri</name>
    <dbReference type="NCBI Taxonomy" id="359917"/>
    <lineage>
        <taxon>Bacteria</taxon>
        <taxon>Bacillati</taxon>
        <taxon>Bacillota</taxon>
        <taxon>Bacilli</taxon>
        <taxon>Bacillales</taxon>
        <taxon>Paenibacillaceae</taxon>
        <taxon>Paenibacillus</taxon>
    </lineage>
</organism>
<comment type="caution">
    <text evidence="2">The sequence shown here is derived from an EMBL/GenBank/DDBJ whole genome shotgun (WGS) entry which is preliminary data.</text>
</comment>
<sequence length="167" mass="19151">DAARMEAVSGIDQAKLKYPAVLDGRSLWPSISGEAEGTNDALLLSECAWQAARAIRTDRYKFIRTYDSGPFTRPPRELFDLTDDPAETVNLAERLPDVAEHLETRLNEWVERKLAGRADPMQRQLQEAGLPFRRRIEQILGSASLTWEEWYQNPQRERFDNAVLHRG</sequence>
<dbReference type="InterPro" id="IPR051849">
    <property type="entry name" value="GAG-degrading_sulfatase"/>
</dbReference>
<dbReference type="PANTHER" id="PTHR46615">
    <property type="entry name" value="ARYLSULFATASE K"/>
    <property type="match status" value="1"/>
</dbReference>
<proteinExistence type="predicted"/>
<reference evidence="2 3" key="1">
    <citation type="submission" date="2021-07" db="EMBL/GenBank/DDBJ databases">
        <title>Paenibacillus radiodurans sp. nov., isolated from the southeastern edge of Tengger Desert.</title>
        <authorList>
            <person name="Zhang G."/>
        </authorList>
    </citation>
    <scope>NUCLEOTIDE SEQUENCE [LARGE SCALE GENOMIC DNA]</scope>
    <source>
        <strain evidence="2 3">CCM 7311</strain>
    </source>
</reference>
<gene>
    <name evidence="2" type="ORF">K0U00_38950</name>
</gene>